<dbReference type="Proteomes" id="UP000501726">
    <property type="component" value="Chromosome"/>
</dbReference>
<evidence type="ECO:0000256" key="2">
    <source>
        <dbReference type="ARBA" id="ARBA00022723"/>
    </source>
</evidence>
<dbReference type="Pfam" id="PF01327">
    <property type="entry name" value="Pep_deformylase"/>
    <property type="match status" value="1"/>
</dbReference>
<evidence type="ECO:0000313" key="8">
    <source>
        <dbReference type="Proteomes" id="UP000501726"/>
    </source>
</evidence>
<evidence type="ECO:0000256" key="4">
    <source>
        <dbReference type="ARBA" id="ARBA00022917"/>
    </source>
</evidence>
<dbReference type="FunFam" id="3.90.45.10:FF:000005">
    <property type="entry name" value="Peptide deformylase"/>
    <property type="match status" value="1"/>
</dbReference>
<reference evidence="7" key="1">
    <citation type="journal article" date="2021" name="Arch.">
        <title>Thiosulfativibrio zosterae gen. nov., sp. nov., and Thiosulfatimonas sediminis gen. nov., sp. nov.</title>
        <authorList>
            <person name="Mochizuki J."/>
            <person name="Kojima H."/>
            <person name="Fukui M."/>
        </authorList>
    </citation>
    <scope>NUCLEOTIDE SEQUENCE</scope>
    <source>
        <strain evidence="7">Aks77</strain>
    </source>
</reference>
<dbReference type="InterPro" id="IPR023635">
    <property type="entry name" value="Peptide_deformylase"/>
</dbReference>
<dbReference type="PRINTS" id="PR01576">
    <property type="entry name" value="PDEFORMYLASE"/>
</dbReference>
<keyword evidence="2 6" id="KW-0479">Metal-binding</keyword>
<protein>
    <recommendedName>
        <fullName evidence="6">Peptide deformylase</fullName>
        <shortName evidence="6">PDF</shortName>
        <ecNumber evidence="6">3.5.1.88</ecNumber>
    </recommendedName>
    <alternativeName>
        <fullName evidence="6">Polypeptide deformylase</fullName>
    </alternativeName>
</protein>
<comment type="similarity">
    <text evidence="1 6">Belongs to the polypeptide deformylase family.</text>
</comment>
<dbReference type="PANTHER" id="PTHR10458:SF22">
    <property type="entry name" value="PEPTIDE DEFORMYLASE"/>
    <property type="match status" value="1"/>
</dbReference>
<keyword evidence="4 6" id="KW-0648">Protein biosynthesis</keyword>
<dbReference type="SUPFAM" id="SSF56420">
    <property type="entry name" value="Peptide deformylase"/>
    <property type="match status" value="1"/>
</dbReference>
<evidence type="ECO:0000256" key="6">
    <source>
        <dbReference type="HAMAP-Rule" id="MF_00163"/>
    </source>
</evidence>
<dbReference type="Gene3D" id="3.90.45.10">
    <property type="entry name" value="Peptide deformylase"/>
    <property type="match status" value="1"/>
</dbReference>
<gene>
    <name evidence="6 7" type="primary">def</name>
    <name evidence="7" type="ORF">THMIRHAS_02510</name>
</gene>
<dbReference type="NCBIfam" id="NF001159">
    <property type="entry name" value="PRK00150.1-3"/>
    <property type="match status" value="1"/>
</dbReference>
<comment type="catalytic activity">
    <reaction evidence="6">
        <text>N-terminal N-formyl-L-methionyl-[peptide] + H2O = N-terminal L-methionyl-[peptide] + formate</text>
        <dbReference type="Rhea" id="RHEA:24420"/>
        <dbReference type="Rhea" id="RHEA-COMP:10639"/>
        <dbReference type="Rhea" id="RHEA-COMP:10640"/>
        <dbReference type="ChEBI" id="CHEBI:15377"/>
        <dbReference type="ChEBI" id="CHEBI:15740"/>
        <dbReference type="ChEBI" id="CHEBI:49298"/>
        <dbReference type="ChEBI" id="CHEBI:64731"/>
        <dbReference type="EC" id="3.5.1.88"/>
    </reaction>
</comment>
<dbReference type="EC" id="3.5.1.88" evidence="6"/>
<dbReference type="PIRSF" id="PIRSF004749">
    <property type="entry name" value="Pep_def"/>
    <property type="match status" value="1"/>
</dbReference>
<dbReference type="GO" id="GO:0046872">
    <property type="term" value="F:metal ion binding"/>
    <property type="evidence" value="ECO:0007669"/>
    <property type="project" value="UniProtKB-KW"/>
</dbReference>
<organism evidence="7 8">
    <name type="scientific">Thiosulfatimonas sediminis</name>
    <dbReference type="NCBI Taxonomy" id="2675054"/>
    <lineage>
        <taxon>Bacteria</taxon>
        <taxon>Pseudomonadati</taxon>
        <taxon>Pseudomonadota</taxon>
        <taxon>Gammaproteobacteria</taxon>
        <taxon>Thiotrichales</taxon>
        <taxon>Piscirickettsiaceae</taxon>
        <taxon>Thiosulfatimonas</taxon>
    </lineage>
</organism>
<accession>A0A6F8PS80</accession>
<comment type="function">
    <text evidence="6">Removes the formyl group from the N-terminal Met of newly synthesized proteins. Requires at least a dipeptide for an efficient rate of reaction. N-terminal L-methionine is a prerequisite for activity but the enzyme has broad specificity at other positions.</text>
</comment>
<dbReference type="HAMAP" id="MF_00163">
    <property type="entry name" value="Pep_deformylase"/>
    <property type="match status" value="1"/>
</dbReference>
<feature type="binding site" evidence="6">
    <location>
        <position position="141"/>
    </location>
    <ligand>
        <name>Fe cation</name>
        <dbReference type="ChEBI" id="CHEBI:24875"/>
    </ligand>
</feature>
<evidence type="ECO:0000313" key="7">
    <source>
        <dbReference type="EMBL" id="BBP44878.1"/>
    </source>
</evidence>
<dbReference type="PANTHER" id="PTHR10458">
    <property type="entry name" value="PEPTIDE DEFORMYLASE"/>
    <property type="match status" value="1"/>
</dbReference>
<feature type="binding site" evidence="6">
    <location>
        <position position="95"/>
    </location>
    <ligand>
        <name>Fe cation</name>
        <dbReference type="ChEBI" id="CHEBI:24875"/>
    </ligand>
</feature>
<comment type="cofactor">
    <cofactor evidence="6">
        <name>Fe(2+)</name>
        <dbReference type="ChEBI" id="CHEBI:29033"/>
    </cofactor>
    <text evidence="6">Binds 1 Fe(2+) ion.</text>
</comment>
<dbReference type="InterPro" id="IPR036821">
    <property type="entry name" value="Peptide_deformylase_sf"/>
</dbReference>
<proteinExistence type="inferred from homology"/>
<evidence type="ECO:0000256" key="1">
    <source>
        <dbReference type="ARBA" id="ARBA00010759"/>
    </source>
</evidence>
<keyword evidence="5 6" id="KW-0408">Iron</keyword>
<feature type="active site" evidence="6">
    <location>
        <position position="138"/>
    </location>
</feature>
<dbReference type="EMBL" id="AP021889">
    <property type="protein sequence ID" value="BBP44878.1"/>
    <property type="molecule type" value="Genomic_DNA"/>
</dbReference>
<dbReference type="GO" id="GO:0006412">
    <property type="term" value="P:translation"/>
    <property type="evidence" value="ECO:0007669"/>
    <property type="project" value="UniProtKB-UniRule"/>
</dbReference>
<keyword evidence="3 6" id="KW-0378">Hydrolase</keyword>
<dbReference type="KEGG" id="tse:THMIRHAS_02510"/>
<dbReference type="AlphaFoldDB" id="A0A6F8PS80"/>
<sequence>MEKHADLLDIVLYPDQGLRDMCKPVKMMDDRIDQLIDDMFYTMYDAPGIGLAAPQIAVQERVIVVDVSESKDQPIALINPKILQQSGRITWEEGCLSLPGVYGKVTRPSDILVEGMNRDGKIIQIEASELLAVCLQHEIDHLNGVMFTDHLSNLKRTRVLQKYRKLQAQGENE</sequence>
<evidence type="ECO:0000256" key="5">
    <source>
        <dbReference type="ARBA" id="ARBA00023004"/>
    </source>
</evidence>
<dbReference type="RefSeq" id="WP_173269673.1">
    <property type="nucleotide sequence ID" value="NZ_AP021889.1"/>
</dbReference>
<dbReference type="GO" id="GO:0042586">
    <property type="term" value="F:peptide deformylase activity"/>
    <property type="evidence" value="ECO:0007669"/>
    <property type="project" value="UniProtKB-UniRule"/>
</dbReference>
<dbReference type="CDD" id="cd00487">
    <property type="entry name" value="Pep_deformylase"/>
    <property type="match status" value="1"/>
</dbReference>
<keyword evidence="8" id="KW-1185">Reference proteome</keyword>
<dbReference type="NCBIfam" id="TIGR00079">
    <property type="entry name" value="pept_deformyl"/>
    <property type="match status" value="1"/>
</dbReference>
<name>A0A6F8PS80_9GAMM</name>
<evidence type="ECO:0000256" key="3">
    <source>
        <dbReference type="ARBA" id="ARBA00022801"/>
    </source>
</evidence>
<feature type="binding site" evidence="6">
    <location>
        <position position="137"/>
    </location>
    <ligand>
        <name>Fe cation</name>
        <dbReference type="ChEBI" id="CHEBI:24875"/>
    </ligand>
</feature>